<comment type="caution">
    <text evidence="7">The sequence shown here is derived from an EMBL/GenBank/DDBJ whole genome shotgun (WGS) entry which is preliminary data.</text>
</comment>
<dbReference type="InterPro" id="IPR036118">
    <property type="entry name" value="UreE_N_sf"/>
</dbReference>
<name>A0ABQ0A6S2_9GAMM</name>
<organism evidence="7 8">
    <name type="scientific">Sessilibacter corallicola</name>
    <dbReference type="NCBI Taxonomy" id="2904075"/>
    <lineage>
        <taxon>Bacteria</taxon>
        <taxon>Pseudomonadati</taxon>
        <taxon>Pseudomonadota</taxon>
        <taxon>Gammaproteobacteria</taxon>
        <taxon>Cellvibrionales</taxon>
        <taxon>Cellvibrionaceae</taxon>
        <taxon>Sessilibacter</taxon>
    </lineage>
</organism>
<protein>
    <recommendedName>
        <fullName evidence="5">Urease accessory protein UreE</fullName>
    </recommendedName>
</protein>
<dbReference type="NCBIfam" id="NF009751">
    <property type="entry name" value="PRK13261.1-1"/>
    <property type="match status" value="1"/>
</dbReference>
<dbReference type="InterPro" id="IPR012406">
    <property type="entry name" value="UreE"/>
</dbReference>
<keyword evidence="8" id="KW-1185">Reference proteome</keyword>
<dbReference type="SUPFAM" id="SSF69737">
    <property type="entry name" value="Urease metallochaperone UreE, C-terminal domain"/>
    <property type="match status" value="1"/>
</dbReference>
<comment type="similarity">
    <text evidence="5">Belongs to the UreE family.</text>
</comment>
<gene>
    <name evidence="5 7" type="primary">ureE</name>
    <name evidence="7" type="ORF">NBRC116591_11710</name>
</gene>
<dbReference type="HAMAP" id="MF_00822">
    <property type="entry name" value="UreE"/>
    <property type="match status" value="1"/>
</dbReference>
<sequence>MLEIYERLGVHCHESVDVTLSLTHEQRDKGRLKAFAEDGTEVRIFLDRGKALQVGEYLKSQCGKIVVVQGAPENVVLATCDDWSIFSAACYHLGNRHVKIQIGERWLRITPDHVLEEMLQQLGLHTQQEIAVFIPESGAYGHGHHHH</sequence>
<keyword evidence="4 5" id="KW-0143">Chaperone</keyword>
<dbReference type="Gene3D" id="2.60.260.20">
    <property type="entry name" value="Urease metallochaperone UreE, N-terminal domain"/>
    <property type="match status" value="1"/>
</dbReference>
<feature type="domain" description="UreE urease accessory N-terminal" evidence="6">
    <location>
        <begin position="1"/>
        <end position="66"/>
    </location>
</feature>
<dbReference type="InterPro" id="IPR004029">
    <property type="entry name" value="UreE_N"/>
</dbReference>
<dbReference type="Proteomes" id="UP001465153">
    <property type="component" value="Unassembled WGS sequence"/>
</dbReference>
<evidence type="ECO:0000256" key="4">
    <source>
        <dbReference type="ARBA" id="ARBA00023186"/>
    </source>
</evidence>
<evidence type="ECO:0000259" key="6">
    <source>
        <dbReference type="SMART" id="SM00988"/>
    </source>
</evidence>
<dbReference type="Pfam" id="PF05194">
    <property type="entry name" value="UreE_C"/>
    <property type="match status" value="1"/>
</dbReference>
<dbReference type="Gene3D" id="3.30.70.790">
    <property type="entry name" value="UreE, C-terminal domain"/>
    <property type="match status" value="1"/>
</dbReference>
<dbReference type="InterPro" id="IPR007864">
    <property type="entry name" value="UreE_C_dom"/>
</dbReference>
<dbReference type="Pfam" id="PF02814">
    <property type="entry name" value="UreE_N"/>
    <property type="match status" value="1"/>
</dbReference>
<dbReference type="RefSeq" id="WP_233088608.1">
    <property type="nucleotide sequence ID" value="NZ_BAABWN010000003.1"/>
</dbReference>
<keyword evidence="3 5" id="KW-0533">Nickel</keyword>
<dbReference type="SMART" id="SM00988">
    <property type="entry name" value="UreE_N"/>
    <property type="match status" value="1"/>
</dbReference>
<dbReference type="SUPFAM" id="SSF69287">
    <property type="entry name" value="Urease metallochaperone UreE, N-terminal domain"/>
    <property type="match status" value="1"/>
</dbReference>
<comment type="subcellular location">
    <subcellularLocation>
        <location evidence="1 5">Cytoplasm</location>
    </subcellularLocation>
</comment>
<reference evidence="7 8" key="1">
    <citation type="submission" date="2024-04" db="EMBL/GenBank/DDBJ databases">
        <title>Draft genome sequence of Sessilibacter corallicola NBRC 116591.</title>
        <authorList>
            <person name="Miyakawa T."/>
            <person name="Kusuya Y."/>
            <person name="Miura T."/>
        </authorList>
    </citation>
    <scope>NUCLEOTIDE SEQUENCE [LARGE SCALE GENOMIC DNA]</scope>
    <source>
        <strain evidence="7 8">KU-00831-HH</strain>
    </source>
</reference>
<evidence type="ECO:0000313" key="7">
    <source>
        <dbReference type="EMBL" id="GAA6167361.1"/>
    </source>
</evidence>
<dbReference type="PIRSF" id="PIRSF036402">
    <property type="entry name" value="Ureas_acces_UreE"/>
    <property type="match status" value="1"/>
</dbReference>
<comment type="function">
    <text evidence="5">Involved in urease metallocenter assembly. Binds nickel. Probably functions as a nickel donor during metallocenter assembly.</text>
</comment>
<keyword evidence="2 5" id="KW-0963">Cytoplasm</keyword>
<evidence type="ECO:0000313" key="8">
    <source>
        <dbReference type="Proteomes" id="UP001465153"/>
    </source>
</evidence>
<evidence type="ECO:0000256" key="5">
    <source>
        <dbReference type="HAMAP-Rule" id="MF_00822"/>
    </source>
</evidence>
<evidence type="ECO:0000256" key="2">
    <source>
        <dbReference type="ARBA" id="ARBA00022490"/>
    </source>
</evidence>
<evidence type="ECO:0000256" key="1">
    <source>
        <dbReference type="ARBA" id="ARBA00004496"/>
    </source>
</evidence>
<proteinExistence type="inferred from homology"/>
<accession>A0ABQ0A6S2</accession>
<evidence type="ECO:0000256" key="3">
    <source>
        <dbReference type="ARBA" id="ARBA00022596"/>
    </source>
</evidence>
<dbReference type="EMBL" id="BAABWN010000003">
    <property type="protein sequence ID" value="GAA6167361.1"/>
    <property type="molecule type" value="Genomic_DNA"/>
</dbReference>